<evidence type="ECO:0000313" key="4">
    <source>
        <dbReference type="Proteomes" id="UP000323324"/>
    </source>
</evidence>
<sequence>MKNTIFILIILLALSCKAQINSSNQGLEIPIEQHFNILNSNIENGIPDGAYLKDVNNLFNDYLGVWQGTVNNEAIEFLIYKVVYNSSIRPLTIDKLYIKYKITEANGNVVIETSSLQNEDGLIIKGNYFGHDDSYYVLDYSGEHYSCGQMGTIFVKLINNNTQIRVHYNPNTDSLDVNNCPNGESVSQVLVPEFILTKQ</sequence>
<keyword evidence="1" id="KW-0732">Signal</keyword>
<protein>
    <recommendedName>
        <fullName evidence="2">DUF6705 domain-containing protein</fullName>
    </recommendedName>
</protein>
<accession>A0A8H2QI60</accession>
<dbReference type="Proteomes" id="UP000323324">
    <property type="component" value="Unassembled WGS sequence"/>
</dbReference>
<comment type="caution">
    <text evidence="3">The sequence shown here is derived from an EMBL/GenBank/DDBJ whole genome shotgun (WGS) entry which is preliminary data.</text>
</comment>
<name>A0A8H2QI60_9FLAO</name>
<dbReference type="AlphaFoldDB" id="A0A8H2QI60"/>
<gene>
    <name evidence="3" type="ORF">ES676_14280</name>
</gene>
<reference evidence="3 4" key="1">
    <citation type="submission" date="2019-08" db="EMBL/GenBank/DDBJ databases">
        <title>Genomes of Antarctic Bizionia species.</title>
        <authorList>
            <person name="Bowman J.P."/>
        </authorList>
    </citation>
    <scope>NUCLEOTIDE SEQUENCE [LARGE SCALE GENOMIC DNA]</scope>
    <source>
        <strain evidence="3 4">HFD</strain>
    </source>
</reference>
<dbReference type="PROSITE" id="PS51257">
    <property type="entry name" value="PROKAR_LIPOPROTEIN"/>
    <property type="match status" value="1"/>
</dbReference>
<dbReference type="RefSeq" id="WP_148371001.1">
    <property type="nucleotide sequence ID" value="NZ_VSKM01000024.1"/>
</dbReference>
<keyword evidence="4" id="KW-1185">Reference proteome</keyword>
<feature type="domain" description="DUF6705" evidence="2">
    <location>
        <begin position="1"/>
        <end position="119"/>
    </location>
</feature>
<evidence type="ECO:0000313" key="3">
    <source>
        <dbReference type="EMBL" id="TYB69075.1"/>
    </source>
</evidence>
<dbReference type="Pfam" id="PF20448">
    <property type="entry name" value="DUF6705"/>
    <property type="match status" value="1"/>
</dbReference>
<feature type="signal peptide" evidence="1">
    <location>
        <begin position="1"/>
        <end position="18"/>
    </location>
</feature>
<dbReference type="EMBL" id="VSKM01000024">
    <property type="protein sequence ID" value="TYB69075.1"/>
    <property type="molecule type" value="Genomic_DNA"/>
</dbReference>
<evidence type="ECO:0000256" key="1">
    <source>
        <dbReference type="SAM" id="SignalP"/>
    </source>
</evidence>
<evidence type="ECO:0000259" key="2">
    <source>
        <dbReference type="Pfam" id="PF20448"/>
    </source>
</evidence>
<dbReference type="InterPro" id="IPR046551">
    <property type="entry name" value="DUF6705"/>
</dbReference>
<feature type="chain" id="PRO_5034254124" description="DUF6705 domain-containing protein" evidence="1">
    <location>
        <begin position="19"/>
        <end position="199"/>
    </location>
</feature>
<proteinExistence type="predicted"/>
<organism evidence="3 4">
    <name type="scientific">Bizionia saleffrena</name>
    <dbReference type="NCBI Taxonomy" id="291189"/>
    <lineage>
        <taxon>Bacteria</taxon>
        <taxon>Pseudomonadati</taxon>
        <taxon>Bacteroidota</taxon>
        <taxon>Flavobacteriia</taxon>
        <taxon>Flavobacteriales</taxon>
        <taxon>Flavobacteriaceae</taxon>
        <taxon>Bizionia</taxon>
    </lineage>
</organism>